<evidence type="ECO:0000313" key="3">
    <source>
        <dbReference type="Proteomes" id="UP000299102"/>
    </source>
</evidence>
<sequence length="139" mass="15296">METVKYSSGLGHIGKGARKNSKYLYSIGSNFLKLISKKCTRSELVNRANGPLLQNENSMNIRGVSPEKVAPPSGPLLQHENSCQRLHHVPRARCRLTSGYENRQNNQPGDLDTDKFPIVLTAYAAVSNLLANILICGPH</sequence>
<proteinExistence type="predicted"/>
<accession>A0A4C1UU80</accession>
<evidence type="ECO:0000256" key="1">
    <source>
        <dbReference type="SAM" id="MobiDB-lite"/>
    </source>
</evidence>
<comment type="caution">
    <text evidence="2">The sequence shown here is derived from an EMBL/GenBank/DDBJ whole genome shotgun (WGS) entry which is preliminary data.</text>
</comment>
<reference evidence="2 3" key="1">
    <citation type="journal article" date="2019" name="Commun. Biol.">
        <title>The bagworm genome reveals a unique fibroin gene that provides high tensile strength.</title>
        <authorList>
            <person name="Kono N."/>
            <person name="Nakamura H."/>
            <person name="Ohtoshi R."/>
            <person name="Tomita M."/>
            <person name="Numata K."/>
            <person name="Arakawa K."/>
        </authorList>
    </citation>
    <scope>NUCLEOTIDE SEQUENCE [LARGE SCALE GENOMIC DNA]</scope>
</reference>
<feature type="region of interest" description="Disordered" evidence="1">
    <location>
        <begin position="56"/>
        <end position="75"/>
    </location>
</feature>
<dbReference type="Proteomes" id="UP000299102">
    <property type="component" value="Unassembled WGS sequence"/>
</dbReference>
<evidence type="ECO:0000313" key="2">
    <source>
        <dbReference type="EMBL" id="GBP29780.1"/>
    </source>
</evidence>
<dbReference type="EMBL" id="BGZK01000224">
    <property type="protein sequence ID" value="GBP29780.1"/>
    <property type="molecule type" value="Genomic_DNA"/>
</dbReference>
<gene>
    <name evidence="2" type="ORF">EVAR_94620_1</name>
</gene>
<organism evidence="2 3">
    <name type="scientific">Eumeta variegata</name>
    <name type="common">Bagworm moth</name>
    <name type="synonym">Eumeta japonica</name>
    <dbReference type="NCBI Taxonomy" id="151549"/>
    <lineage>
        <taxon>Eukaryota</taxon>
        <taxon>Metazoa</taxon>
        <taxon>Ecdysozoa</taxon>
        <taxon>Arthropoda</taxon>
        <taxon>Hexapoda</taxon>
        <taxon>Insecta</taxon>
        <taxon>Pterygota</taxon>
        <taxon>Neoptera</taxon>
        <taxon>Endopterygota</taxon>
        <taxon>Lepidoptera</taxon>
        <taxon>Glossata</taxon>
        <taxon>Ditrysia</taxon>
        <taxon>Tineoidea</taxon>
        <taxon>Psychidae</taxon>
        <taxon>Oiketicinae</taxon>
        <taxon>Eumeta</taxon>
    </lineage>
</organism>
<name>A0A4C1UU80_EUMVA</name>
<protein>
    <submittedName>
        <fullName evidence="2">Uncharacterized protein</fullName>
    </submittedName>
</protein>
<keyword evidence="3" id="KW-1185">Reference proteome</keyword>
<dbReference type="AlphaFoldDB" id="A0A4C1UU80"/>